<sequence length="56" mass="6442">MLEPANSSLISKRRTFSGEKVAAETERPPWRSPETDRKDIRGNLQELRVSVESIWS</sequence>
<accession>A0A2I0VJN5</accession>
<feature type="compositionally biased region" description="Basic and acidic residues" evidence="1">
    <location>
        <begin position="21"/>
        <end position="38"/>
    </location>
</feature>
<feature type="compositionally biased region" description="Polar residues" evidence="1">
    <location>
        <begin position="1"/>
        <end position="10"/>
    </location>
</feature>
<keyword evidence="3" id="KW-1185">Reference proteome</keyword>
<dbReference type="AlphaFoldDB" id="A0A2I0VJN5"/>
<evidence type="ECO:0000256" key="1">
    <source>
        <dbReference type="SAM" id="MobiDB-lite"/>
    </source>
</evidence>
<gene>
    <name evidence="2" type="ORF">MA16_Dca026993</name>
</gene>
<dbReference type="EMBL" id="KZ503476">
    <property type="protein sequence ID" value="PKU63611.1"/>
    <property type="molecule type" value="Genomic_DNA"/>
</dbReference>
<reference evidence="2 3" key="1">
    <citation type="journal article" date="2016" name="Sci. Rep.">
        <title>The Dendrobium catenatum Lindl. genome sequence provides insights into polysaccharide synthase, floral development and adaptive evolution.</title>
        <authorList>
            <person name="Zhang G.Q."/>
            <person name="Xu Q."/>
            <person name="Bian C."/>
            <person name="Tsai W.C."/>
            <person name="Yeh C.M."/>
            <person name="Liu K.W."/>
            <person name="Yoshida K."/>
            <person name="Zhang L.S."/>
            <person name="Chang S.B."/>
            <person name="Chen F."/>
            <person name="Shi Y."/>
            <person name="Su Y.Y."/>
            <person name="Zhang Y.Q."/>
            <person name="Chen L.J."/>
            <person name="Yin Y."/>
            <person name="Lin M."/>
            <person name="Huang H."/>
            <person name="Deng H."/>
            <person name="Wang Z.W."/>
            <person name="Zhu S.L."/>
            <person name="Zhao X."/>
            <person name="Deng C."/>
            <person name="Niu S.C."/>
            <person name="Huang J."/>
            <person name="Wang M."/>
            <person name="Liu G.H."/>
            <person name="Yang H.J."/>
            <person name="Xiao X.J."/>
            <person name="Hsiao Y.Y."/>
            <person name="Wu W.L."/>
            <person name="Chen Y.Y."/>
            <person name="Mitsuda N."/>
            <person name="Ohme-Takagi M."/>
            <person name="Luo Y.B."/>
            <person name="Van de Peer Y."/>
            <person name="Liu Z.J."/>
        </authorList>
    </citation>
    <scope>NUCLEOTIDE SEQUENCE [LARGE SCALE GENOMIC DNA]</scope>
    <source>
        <tissue evidence="2">The whole plant</tissue>
    </source>
</reference>
<proteinExistence type="predicted"/>
<dbReference type="Proteomes" id="UP000233837">
    <property type="component" value="Unassembled WGS sequence"/>
</dbReference>
<protein>
    <submittedName>
        <fullName evidence="2">Uncharacterized protein</fullName>
    </submittedName>
</protein>
<feature type="region of interest" description="Disordered" evidence="1">
    <location>
        <begin position="1"/>
        <end position="38"/>
    </location>
</feature>
<reference evidence="2 3" key="2">
    <citation type="journal article" date="2017" name="Nature">
        <title>The Apostasia genome and the evolution of orchids.</title>
        <authorList>
            <person name="Zhang G.Q."/>
            <person name="Liu K.W."/>
            <person name="Li Z."/>
            <person name="Lohaus R."/>
            <person name="Hsiao Y.Y."/>
            <person name="Niu S.C."/>
            <person name="Wang J.Y."/>
            <person name="Lin Y.C."/>
            <person name="Xu Q."/>
            <person name="Chen L.J."/>
            <person name="Yoshida K."/>
            <person name="Fujiwara S."/>
            <person name="Wang Z.W."/>
            <person name="Zhang Y.Q."/>
            <person name="Mitsuda N."/>
            <person name="Wang M."/>
            <person name="Liu G.H."/>
            <person name="Pecoraro L."/>
            <person name="Huang H.X."/>
            <person name="Xiao X.J."/>
            <person name="Lin M."/>
            <person name="Wu X.Y."/>
            <person name="Wu W.L."/>
            <person name="Chen Y.Y."/>
            <person name="Chang S.B."/>
            <person name="Sakamoto S."/>
            <person name="Ohme-Takagi M."/>
            <person name="Yagi M."/>
            <person name="Zeng S.J."/>
            <person name="Shen C.Y."/>
            <person name="Yeh C.M."/>
            <person name="Luo Y.B."/>
            <person name="Tsai W.C."/>
            <person name="Van de Peer Y."/>
            <person name="Liu Z.J."/>
        </authorList>
    </citation>
    <scope>NUCLEOTIDE SEQUENCE [LARGE SCALE GENOMIC DNA]</scope>
    <source>
        <tissue evidence="2">The whole plant</tissue>
    </source>
</reference>
<organism evidence="2 3">
    <name type="scientific">Dendrobium catenatum</name>
    <dbReference type="NCBI Taxonomy" id="906689"/>
    <lineage>
        <taxon>Eukaryota</taxon>
        <taxon>Viridiplantae</taxon>
        <taxon>Streptophyta</taxon>
        <taxon>Embryophyta</taxon>
        <taxon>Tracheophyta</taxon>
        <taxon>Spermatophyta</taxon>
        <taxon>Magnoliopsida</taxon>
        <taxon>Liliopsida</taxon>
        <taxon>Asparagales</taxon>
        <taxon>Orchidaceae</taxon>
        <taxon>Epidendroideae</taxon>
        <taxon>Malaxideae</taxon>
        <taxon>Dendrobiinae</taxon>
        <taxon>Dendrobium</taxon>
    </lineage>
</organism>
<evidence type="ECO:0000313" key="2">
    <source>
        <dbReference type="EMBL" id="PKU63611.1"/>
    </source>
</evidence>
<evidence type="ECO:0000313" key="3">
    <source>
        <dbReference type="Proteomes" id="UP000233837"/>
    </source>
</evidence>
<name>A0A2I0VJN5_9ASPA</name>